<sequence>MQHDDSVIQTRAIRRPDRRVESRGCKSGLVRVKSQVASSPSCQIYNRARSTLSLTAFLSN</sequence>
<name>A0A0P1BAA9_9BASI</name>
<proteinExistence type="predicted"/>
<protein>
    <submittedName>
        <fullName evidence="2">Uncharacterized protein</fullName>
    </submittedName>
</protein>
<accession>A0A0P1BAA9</accession>
<organism evidence="2 3">
    <name type="scientific">Ceraceosorus bombacis</name>
    <dbReference type="NCBI Taxonomy" id="401625"/>
    <lineage>
        <taxon>Eukaryota</taxon>
        <taxon>Fungi</taxon>
        <taxon>Dikarya</taxon>
        <taxon>Basidiomycota</taxon>
        <taxon>Ustilaginomycotina</taxon>
        <taxon>Exobasidiomycetes</taxon>
        <taxon>Ceraceosorales</taxon>
        <taxon>Ceraceosoraceae</taxon>
        <taxon>Ceraceosorus</taxon>
    </lineage>
</organism>
<evidence type="ECO:0000313" key="2">
    <source>
        <dbReference type="EMBL" id="CEH12365.1"/>
    </source>
</evidence>
<evidence type="ECO:0000313" key="3">
    <source>
        <dbReference type="Proteomes" id="UP000054845"/>
    </source>
</evidence>
<reference evidence="2 3" key="1">
    <citation type="submission" date="2014-09" db="EMBL/GenBank/DDBJ databases">
        <authorList>
            <person name="Magalhaes I.L.F."/>
            <person name="Oliveira U."/>
            <person name="Santos F.R."/>
            <person name="Vidigal T.H.D.A."/>
            <person name="Brescovit A.D."/>
            <person name="Santos A.J."/>
        </authorList>
    </citation>
    <scope>NUCLEOTIDE SEQUENCE [LARGE SCALE GENOMIC DNA]</scope>
</reference>
<dbReference type="EMBL" id="CCYA01000149">
    <property type="protein sequence ID" value="CEH12365.1"/>
    <property type="molecule type" value="Genomic_DNA"/>
</dbReference>
<feature type="region of interest" description="Disordered" evidence="1">
    <location>
        <begin position="1"/>
        <end position="20"/>
    </location>
</feature>
<dbReference type="AlphaFoldDB" id="A0A0P1BAA9"/>
<keyword evidence="3" id="KW-1185">Reference proteome</keyword>
<evidence type="ECO:0000256" key="1">
    <source>
        <dbReference type="SAM" id="MobiDB-lite"/>
    </source>
</evidence>
<dbReference type="Proteomes" id="UP000054845">
    <property type="component" value="Unassembled WGS sequence"/>
</dbReference>